<dbReference type="AlphaFoldDB" id="A0ABD3F1T7"/>
<dbReference type="Proteomes" id="UP001632037">
    <property type="component" value="Unassembled WGS sequence"/>
</dbReference>
<organism evidence="1 2">
    <name type="scientific">Phytophthora oleae</name>
    <dbReference type="NCBI Taxonomy" id="2107226"/>
    <lineage>
        <taxon>Eukaryota</taxon>
        <taxon>Sar</taxon>
        <taxon>Stramenopiles</taxon>
        <taxon>Oomycota</taxon>
        <taxon>Peronosporomycetes</taxon>
        <taxon>Peronosporales</taxon>
        <taxon>Peronosporaceae</taxon>
        <taxon>Phytophthora</taxon>
    </lineage>
</organism>
<evidence type="ECO:0000313" key="2">
    <source>
        <dbReference type="Proteomes" id="UP001632037"/>
    </source>
</evidence>
<gene>
    <name evidence="1" type="ORF">V7S43_014529</name>
</gene>
<sequence length="79" mass="8884">MPPPKKRKATNTVRREEAETLRKEITVLQDQVQQLQAQEELTAVTPKYHLQLLAHSLRTKICAGRAGPGPKIGLCRRSV</sequence>
<comment type="caution">
    <text evidence="1">The sequence shown here is derived from an EMBL/GenBank/DDBJ whole genome shotgun (WGS) entry which is preliminary data.</text>
</comment>
<protein>
    <submittedName>
        <fullName evidence="1">Uncharacterized protein</fullName>
    </submittedName>
</protein>
<dbReference type="EMBL" id="JBIMZQ010000041">
    <property type="protein sequence ID" value="KAL3660376.1"/>
    <property type="molecule type" value="Genomic_DNA"/>
</dbReference>
<reference evidence="1 2" key="1">
    <citation type="submission" date="2024-09" db="EMBL/GenBank/DDBJ databases">
        <title>Genome sequencing and assembly of Phytophthora oleae, isolate VK10A, causative agent of rot of olive drupes.</title>
        <authorList>
            <person name="Conti Taguali S."/>
            <person name="Riolo M."/>
            <person name="La Spada F."/>
            <person name="Cacciola S.O."/>
            <person name="Dionisio G."/>
        </authorList>
    </citation>
    <scope>NUCLEOTIDE SEQUENCE [LARGE SCALE GENOMIC DNA]</scope>
    <source>
        <strain evidence="1 2">VK10A</strain>
    </source>
</reference>
<name>A0ABD3F1T7_9STRA</name>
<keyword evidence="2" id="KW-1185">Reference proteome</keyword>
<accession>A0ABD3F1T7</accession>
<proteinExistence type="predicted"/>
<evidence type="ECO:0000313" key="1">
    <source>
        <dbReference type="EMBL" id="KAL3660376.1"/>
    </source>
</evidence>